<evidence type="ECO:0000313" key="5">
    <source>
        <dbReference type="EMBL" id="VFT85935.1"/>
    </source>
</evidence>
<organism evidence="5 6">
    <name type="scientific">Aphanomyces stellatus</name>
    <dbReference type="NCBI Taxonomy" id="120398"/>
    <lineage>
        <taxon>Eukaryota</taxon>
        <taxon>Sar</taxon>
        <taxon>Stramenopiles</taxon>
        <taxon>Oomycota</taxon>
        <taxon>Saprolegniomycetes</taxon>
        <taxon>Saprolegniales</taxon>
        <taxon>Verrucalvaceae</taxon>
        <taxon>Aphanomyces</taxon>
    </lineage>
</organism>
<dbReference type="OrthoDB" id="6270329at2759"/>
<dbReference type="SUPFAM" id="SSF57850">
    <property type="entry name" value="RING/U-box"/>
    <property type="match status" value="1"/>
</dbReference>
<keyword evidence="2" id="KW-1133">Transmembrane helix</keyword>
<reference evidence="5 6" key="1">
    <citation type="submission" date="2019-03" db="EMBL/GenBank/DDBJ databases">
        <authorList>
            <person name="Gaulin E."/>
            <person name="Dumas B."/>
        </authorList>
    </citation>
    <scope>NUCLEOTIDE SEQUENCE [LARGE SCALE GENOMIC DNA]</scope>
    <source>
        <strain evidence="5">CBS 568.67</strain>
    </source>
</reference>
<dbReference type="Pfam" id="PF00787">
    <property type="entry name" value="PX"/>
    <property type="match status" value="1"/>
</dbReference>
<keyword evidence="2" id="KW-0812">Transmembrane</keyword>
<protein>
    <submittedName>
        <fullName evidence="5">Aste57867_9051 protein</fullName>
    </submittedName>
</protein>
<dbReference type="EMBL" id="CAADRA010005145">
    <property type="protein sequence ID" value="VFT85935.1"/>
    <property type="molecule type" value="Genomic_DNA"/>
</dbReference>
<sequence>MRPSIDVGPSWTSYSLPVTCPLTGAHWMVTKRYRQVYALRQTLQQIHTKAPAAIQRLLEYVLNLPFPDKEVLTRLVRGKETSGMRRRRQHAFLSFMDALMHVRAIAPEHRRLVEGEDLVSALDTFVTQPRAVKATMFDVSSASAFVLRVPPPPSVREATAATTMYTLSLPSLHASIPSWTFQSRYSSCRAFRDALIDLGRQIKTQPSLVHLSWLLETVTSLPFPKRRWRADSAAVIRDRQEGLERFMSAVMTFAWVCRHRSAVTAENAPLAMAMGGVLAYIESFVPPPPPRTESDIDCVICWDVFSDDYVDVHTLACGHRFHRACFTTWVAQRPICPVCCRAVDASRRQVLPVVNRLPRGFDWFMWTLLVVILVVTSGSAVVVYYLARALLVVVGRCLQLVM</sequence>
<dbReference type="Proteomes" id="UP000332933">
    <property type="component" value="Unassembled WGS sequence"/>
</dbReference>
<reference evidence="4" key="2">
    <citation type="submission" date="2019-06" db="EMBL/GenBank/DDBJ databases">
        <title>Genomics analysis of Aphanomyces spp. identifies a new class of oomycete effector associated with host adaptation.</title>
        <authorList>
            <person name="Gaulin E."/>
        </authorList>
    </citation>
    <scope>NUCLEOTIDE SEQUENCE</scope>
    <source>
        <strain evidence="4">CBS 578.67</strain>
    </source>
</reference>
<dbReference type="GO" id="GO:0035091">
    <property type="term" value="F:phosphatidylinositol binding"/>
    <property type="evidence" value="ECO:0007669"/>
    <property type="project" value="InterPro"/>
</dbReference>
<dbReference type="SUPFAM" id="SSF64268">
    <property type="entry name" value="PX domain"/>
    <property type="match status" value="2"/>
</dbReference>
<dbReference type="Gene3D" id="3.30.1520.10">
    <property type="entry name" value="Phox-like domain"/>
    <property type="match status" value="2"/>
</dbReference>
<name>A0A485KM87_9STRA</name>
<evidence type="ECO:0000259" key="3">
    <source>
        <dbReference type="PROSITE" id="PS50089"/>
    </source>
</evidence>
<feature type="domain" description="RING-type" evidence="3">
    <location>
        <begin position="298"/>
        <end position="339"/>
    </location>
</feature>
<keyword evidence="1" id="KW-0479">Metal-binding</keyword>
<dbReference type="AlphaFoldDB" id="A0A485KM87"/>
<evidence type="ECO:0000313" key="4">
    <source>
        <dbReference type="EMBL" id="KAF0700426.1"/>
    </source>
</evidence>
<evidence type="ECO:0000313" key="6">
    <source>
        <dbReference type="Proteomes" id="UP000332933"/>
    </source>
</evidence>
<dbReference type="Pfam" id="PF13639">
    <property type="entry name" value="zf-RING_2"/>
    <property type="match status" value="1"/>
</dbReference>
<feature type="transmembrane region" description="Helical" evidence="2">
    <location>
        <begin position="363"/>
        <end position="386"/>
    </location>
</feature>
<dbReference type="InterPro" id="IPR001683">
    <property type="entry name" value="PX_dom"/>
</dbReference>
<accession>A0A485KM87</accession>
<dbReference type="PROSITE" id="PS50089">
    <property type="entry name" value="ZF_RING_2"/>
    <property type="match status" value="1"/>
</dbReference>
<dbReference type="PANTHER" id="PTHR17550:SF4">
    <property type="entry name" value="E3 UBIQUITIN-PROTEIN LIGASE TTC3"/>
    <property type="match status" value="1"/>
</dbReference>
<keyword evidence="1" id="KW-0863">Zinc-finger</keyword>
<dbReference type="GO" id="GO:0008270">
    <property type="term" value="F:zinc ion binding"/>
    <property type="evidence" value="ECO:0007669"/>
    <property type="project" value="UniProtKB-KW"/>
</dbReference>
<dbReference type="EMBL" id="VJMH01005124">
    <property type="protein sequence ID" value="KAF0700426.1"/>
    <property type="molecule type" value="Genomic_DNA"/>
</dbReference>
<dbReference type="InterPro" id="IPR036871">
    <property type="entry name" value="PX_dom_sf"/>
</dbReference>
<evidence type="ECO:0000256" key="1">
    <source>
        <dbReference type="PROSITE-ProRule" id="PRU00175"/>
    </source>
</evidence>
<proteinExistence type="predicted"/>
<dbReference type="PANTHER" id="PTHR17550">
    <property type="entry name" value="E3 UBIQUITIN-PROTEIN LIGASE TTC3"/>
    <property type="match status" value="1"/>
</dbReference>
<dbReference type="InterPro" id="IPR013083">
    <property type="entry name" value="Znf_RING/FYVE/PHD"/>
</dbReference>
<dbReference type="InterPro" id="IPR001841">
    <property type="entry name" value="Znf_RING"/>
</dbReference>
<keyword evidence="2" id="KW-0472">Membrane</keyword>
<keyword evidence="1" id="KW-0862">Zinc</keyword>
<evidence type="ECO:0000256" key="2">
    <source>
        <dbReference type="SAM" id="Phobius"/>
    </source>
</evidence>
<gene>
    <name evidence="5" type="primary">Aste57867_9051</name>
    <name evidence="4" type="ORF">As57867_009015</name>
    <name evidence="5" type="ORF">ASTE57867_9051</name>
</gene>
<dbReference type="SMART" id="SM00184">
    <property type="entry name" value="RING"/>
    <property type="match status" value="1"/>
</dbReference>
<dbReference type="Gene3D" id="3.30.40.10">
    <property type="entry name" value="Zinc/RING finger domain, C3HC4 (zinc finger)"/>
    <property type="match status" value="1"/>
</dbReference>
<keyword evidence="6" id="KW-1185">Reference proteome</keyword>